<dbReference type="GO" id="GO:0009986">
    <property type="term" value="C:cell surface"/>
    <property type="evidence" value="ECO:0007669"/>
    <property type="project" value="Ensembl"/>
</dbReference>
<evidence type="ECO:0000256" key="2">
    <source>
        <dbReference type="ARBA" id="ARBA00006840"/>
    </source>
</evidence>
<evidence type="ECO:0000256" key="10">
    <source>
        <dbReference type="SAM" id="Phobius"/>
    </source>
</evidence>
<dbReference type="Pfam" id="PF00335">
    <property type="entry name" value="Tetraspanin"/>
    <property type="match status" value="2"/>
</dbReference>
<proteinExistence type="inferred from homology"/>
<keyword evidence="5 10" id="KW-1133">Transmembrane helix</keyword>
<dbReference type="PANTHER" id="PTHR19282:SF487">
    <property type="entry name" value="CD151 ANTIGEN"/>
    <property type="match status" value="1"/>
</dbReference>
<feature type="transmembrane region" description="Helical" evidence="10">
    <location>
        <begin position="17"/>
        <end position="40"/>
    </location>
</feature>
<dbReference type="PROSITE" id="PS00421">
    <property type="entry name" value="TM4_1"/>
    <property type="match status" value="1"/>
</dbReference>
<evidence type="ECO:0000256" key="4">
    <source>
        <dbReference type="ARBA" id="ARBA00022692"/>
    </source>
</evidence>
<dbReference type="PANTHER" id="PTHR19282">
    <property type="entry name" value="TETRASPANIN"/>
    <property type="match status" value="1"/>
</dbReference>
<dbReference type="GeneTree" id="ENSGT00940000157760"/>
<protein>
    <submittedName>
        <fullName evidence="11">CD151 molecule (Raph blood group)</fullName>
    </submittedName>
</protein>
<dbReference type="Ensembl" id="ENSUMAT00000009080.1">
    <property type="protein sequence ID" value="ENSUMAP00000007574.1"/>
    <property type="gene ID" value="ENSUMAG00000005850.1"/>
</dbReference>
<gene>
    <name evidence="11" type="primary">CD151</name>
</gene>
<comment type="similarity">
    <text evidence="2">Belongs to the tetraspanin (TM4SF) family.</text>
</comment>
<accession>A0A452THQ5</accession>
<keyword evidence="4 10" id="KW-0812">Transmembrane</keyword>
<evidence type="ECO:0000256" key="6">
    <source>
        <dbReference type="ARBA" id="ARBA00023136"/>
    </source>
</evidence>
<evidence type="ECO:0000256" key="1">
    <source>
        <dbReference type="ARBA" id="ARBA00004651"/>
    </source>
</evidence>
<evidence type="ECO:0000256" key="3">
    <source>
        <dbReference type="ARBA" id="ARBA00022475"/>
    </source>
</evidence>
<dbReference type="GO" id="GO:0005178">
    <property type="term" value="F:integrin binding"/>
    <property type="evidence" value="ECO:0007669"/>
    <property type="project" value="Ensembl"/>
</dbReference>
<dbReference type="FunFam" id="1.10.1450.10:FF:000005">
    <property type="entry name" value="Tetraspanin"/>
    <property type="match status" value="1"/>
</dbReference>
<dbReference type="GO" id="GO:0044319">
    <property type="term" value="P:wound healing, spreading of cells"/>
    <property type="evidence" value="ECO:0007669"/>
    <property type="project" value="Ensembl"/>
</dbReference>
<keyword evidence="7" id="KW-0564">Palmitate</keyword>
<evidence type="ECO:0000256" key="7">
    <source>
        <dbReference type="ARBA" id="ARBA00023139"/>
    </source>
</evidence>
<name>A0A452THQ5_URSMA</name>
<keyword evidence="6 10" id="KW-0472">Membrane</keyword>
<dbReference type="InterPro" id="IPR008952">
    <property type="entry name" value="Tetraspanin_EC2_sf"/>
</dbReference>
<dbReference type="GO" id="GO:0030335">
    <property type="term" value="P:positive regulation of cell migration"/>
    <property type="evidence" value="ECO:0007669"/>
    <property type="project" value="Ensembl"/>
</dbReference>
<dbReference type="PRINTS" id="PR00259">
    <property type="entry name" value="TMFOUR"/>
</dbReference>
<dbReference type="AlphaFoldDB" id="A0A452THQ5"/>
<keyword evidence="8" id="KW-0325">Glycoprotein</keyword>
<feature type="transmembrane region" description="Helical" evidence="10">
    <location>
        <begin position="60"/>
        <end position="82"/>
    </location>
</feature>
<dbReference type="GO" id="GO:0042098">
    <property type="term" value="P:T cell proliferation"/>
    <property type="evidence" value="ECO:0007669"/>
    <property type="project" value="Ensembl"/>
</dbReference>
<sequence>MGEFSEKATCGTVCLKYLLFTFNCCFWLAGLAVMAVGIWTLALKSDYISLLASGTYLATAYILVVAGVVVMVTGVLGCCATFKERRNLLRLLNTELKENLKDTMTKRYHQPGHEGVTSAVDKLQQEFRCCGSNNSQDWRDSEWIRSDQAGGRVVPDSCCKTVVPGCGQRDHASNIYKVEVGWRGPGLPGEGLRRPGPGMLVGGLVWSHPKGSGAAAVGGLDLPAFSAPTPTLPGRLHHQAGDLHPGAPKGHRGSGRWHRLCAGLGVGRDRPRWVQGTPRGGRCAALTLALCPRSSA</sequence>
<organism evidence="11">
    <name type="scientific">Ursus maritimus</name>
    <name type="common">Polar bear</name>
    <name type="synonym">Thalarctos maritimus</name>
    <dbReference type="NCBI Taxonomy" id="29073"/>
    <lineage>
        <taxon>Eukaryota</taxon>
        <taxon>Metazoa</taxon>
        <taxon>Chordata</taxon>
        <taxon>Craniata</taxon>
        <taxon>Vertebrata</taxon>
        <taxon>Euteleostomi</taxon>
        <taxon>Mammalia</taxon>
        <taxon>Eutheria</taxon>
        <taxon>Laurasiatheria</taxon>
        <taxon>Carnivora</taxon>
        <taxon>Caniformia</taxon>
        <taxon>Ursidae</taxon>
        <taxon>Ursus</taxon>
    </lineage>
</organism>
<dbReference type="CDD" id="cd03155">
    <property type="entry name" value="CD151_like_LEL"/>
    <property type="match status" value="1"/>
</dbReference>
<evidence type="ECO:0000256" key="9">
    <source>
        <dbReference type="ARBA" id="ARBA00023288"/>
    </source>
</evidence>
<comment type="subcellular location">
    <subcellularLocation>
        <location evidence="1">Cell membrane</location>
        <topology evidence="1">Multi-pass membrane protein</topology>
    </subcellularLocation>
</comment>
<dbReference type="GO" id="GO:0005604">
    <property type="term" value="C:basement membrane"/>
    <property type="evidence" value="ECO:0007669"/>
    <property type="project" value="Ensembl"/>
</dbReference>
<dbReference type="SUPFAM" id="SSF48652">
    <property type="entry name" value="Tetraspanin"/>
    <property type="match status" value="1"/>
</dbReference>
<reference evidence="11" key="1">
    <citation type="submission" date="2019-03" db="UniProtKB">
        <authorList>
            <consortium name="Ensembl"/>
        </authorList>
    </citation>
    <scope>IDENTIFICATION</scope>
</reference>
<evidence type="ECO:0000256" key="5">
    <source>
        <dbReference type="ARBA" id="ARBA00022989"/>
    </source>
</evidence>
<dbReference type="InterPro" id="IPR018499">
    <property type="entry name" value="Tetraspanin/Peripherin"/>
</dbReference>
<dbReference type="GO" id="GO:0005886">
    <property type="term" value="C:plasma membrane"/>
    <property type="evidence" value="ECO:0007669"/>
    <property type="project" value="UniProtKB-SubCell"/>
</dbReference>
<keyword evidence="3" id="KW-1003">Cell membrane</keyword>
<evidence type="ECO:0000256" key="8">
    <source>
        <dbReference type="ARBA" id="ARBA00023180"/>
    </source>
</evidence>
<dbReference type="InterPro" id="IPR018503">
    <property type="entry name" value="Tetraspanin_CS"/>
</dbReference>
<dbReference type="Gene3D" id="1.10.1450.10">
    <property type="entry name" value="Tetraspanin"/>
    <property type="match status" value="1"/>
</dbReference>
<evidence type="ECO:0000313" key="11">
    <source>
        <dbReference type="Ensembl" id="ENSUMAP00000007574"/>
    </source>
</evidence>
<dbReference type="GO" id="GO:0045807">
    <property type="term" value="P:positive regulation of endocytosis"/>
    <property type="evidence" value="ECO:0007669"/>
    <property type="project" value="Ensembl"/>
</dbReference>
<keyword evidence="9" id="KW-0449">Lipoprotein</keyword>